<name>A0A0F9MDT7_9ZZZZ</name>
<proteinExistence type="predicted"/>
<dbReference type="EMBL" id="LAZR01010369">
    <property type="protein sequence ID" value="KKM67322.1"/>
    <property type="molecule type" value="Genomic_DNA"/>
</dbReference>
<dbReference type="AlphaFoldDB" id="A0A0F9MDT7"/>
<comment type="caution">
    <text evidence="1">The sequence shown here is derived from an EMBL/GenBank/DDBJ whole genome shotgun (WGS) entry which is preliminary data.</text>
</comment>
<gene>
    <name evidence="1" type="ORF">LCGC14_1472310</name>
</gene>
<accession>A0A0F9MDT7</accession>
<feature type="non-terminal residue" evidence="1">
    <location>
        <position position="1"/>
    </location>
</feature>
<sequence length="68" mass="8116">CEKIAEALRRWPNKNGVPHKRSKYAHTSDAVSYLIWRFWPRKLVRKGVSVETIRRKLSQRGRDLDLLK</sequence>
<evidence type="ECO:0000313" key="1">
    <source>
        <dbReference type="EMBL" id="KKM67322.1"/>
    </source>
</evidence>
<protein>
    <submittedName>
        <fullName evidence="1">Uncharacterized protein</fullName>
    </submittedName>
</protein>
<reference evidence="1" key="1">
    <citation type="journal article" date="2015" name="Nature">
        <title>Complex archaea that bridge the gap between prokaryotes and eukaryotes.</title>
        <authorList>
            <person name="Spang A."/>
            <person name="Saw J.H."/>
            <person name="Jorgensen S.L."/>
            <person name="Zaremba-Niedzwiedzka K."/>
            <person name="Martijn J."/>
            <person name="Lind A.E."/>
            <person name="van Eijk R."/>
            <person name="Schleper C."/>
            <person name="Guy L."/>
            <person name="Ettema T.J."/>
        </authorList>
    </citation>
    <scope>NUCLEOTIDE SEQUENCE</scope>
</reference>
<organism evidence="1">
    <name type="scientific">marine sediment metagenome</name>
    <dbReference type="NCBI Taxonomy" id="412755"/>
    <lineage>
        <taxon>unclassified sequences</taxon>
        <taxon>metagenomes</taxon>
        <taxon>ecological metagenomes</taxon>
    </lineage>
</organism>